<organism evidence="8 9">
    <name type="scientific">Candidatus Thermokryptus mobilis</name>
    <dbReference type="NCBI Taxonomy" id="1643428"/>
    <lineage>
        <taxon>Bacteria</taxon>
        <taxon>Pseudomonadati</taxon>
        <taxon>Candidatus Kryptoniota</taxon>
        <taxon>Candidatus Thermokryptus</taxon>
    </lineage>
</organism>
<evidence type="ECO:0000256" key="5">
    <source>
        <dbReference type="ARBA" id="ARBA00023014"/>
    </source>
</evidence>
<dbReference type="GO" id="GO:0051539">
    <property type="term" value="F:4 iron, 4 sulfur cluster binding"/>
    <property type="evidence" value="ECO:0007669"/>
    <property type="project" value="UniProtKB-KW"/>
</dbReference>
<dbReference type="AlphaFoldDB" id="A0A0S4NA26"/>
<keyword evidence="5" id="KW-0411">Iron-sulfur</keyword>
<feature type="transmembrane region" description="Helical" evidence="6">
    <location>
        <begin position="103"/>
        <end position="126"/>
    </location>
</feature>
<dbReference type="RefSeq" id="WP_140945709.1">
    <property type="nucleotide sequence ID" value="NZ_FAOO01000018.1"/>
</dbReference>
<dbReference type="GO" id="GO:0046872">
    <property type="term" value="F:metal ion binding"/>
    <property type="evidence" value="ECO:0007669"/>
    <property type="project" value="UniProtKB-KW"/>
</dbReference>
<dbReference type="GO" id="GO:0016491">
    <property type="term" value="F:oxidoreductase activity"/>
    <property type="evidence" value="ECO:0007669"/>
    <property type="project" value="UniProtKB-KW"/>
</dbReference>
<dbReference type="PANTHER" id="PTHR43255:SF1">
    <property type="entry name" value="IRON-SULFUR-BINDING OXIDOREDUCTASE FADF-RELATED"/>
    <property type="match status" value="1"/>
</dbReference>
<dbReference type="Gene3D" id="1.20.950.20">
    <property type="entry name" value="Transmembrane di-heme cytochromes, Chain C"/>
    <property type="match status" value="1"/>
</dbReference>
<dbReference type="EMBL" id="FAOO01000018">
    <property type="protein sequence ID" value="CUU08108.1"/>
    <property type="molecule type" value="Genomic_DNA"/>
</dbReference>
<name>A0A0S4NA26_9BACT</name>
<dbReference type="Pfam" id="PF02754">
    <property type="entry name" value="CCG"/>
    <property type="match status" value="2"/>
</dbReference>
<accession>A0A0S4NA26</accession>
<dbReference type="PROSITE" id="PS51379">
    <property type="entry name" value="4FE4S_FER_2"/>
    <property type="match status" value="1"/>
</dbReference>
<keyword evidence="6" id="KW-0812">Transmembrane</keyword>
<feature type="transmembrane region" description="Helical" evidence="6">
    <location>
        <begin position="146"/>
        <end position="165"/>
    </location>
</feature>
<dbReference type="OrthoDB" id="9794954at2"/>
<evidence type="ECO:0000256" key="4">
    <source>
        <dbReference type="ARBA" id="ARBA00023004"/>
    </source>
</evidence>
<evidence type="ECO:0000256" key="2">
    <source>
        <dbReference type="ARBA" id="ARBA00022723"/>
    </source>
</evidence>
<gene>
    <name evidence="8" type="ORF">JGI1_01991</name>
</gene>
<dbReference type="InterPro" id="IPR036197">
    <property type="entry name" value="NarG-like_sf"/>
</dbReference>
<feature type="domain" description="4Fe-4S ferredoxin-type" evidence="7">
    <location>
        <begin position="269"/>
        <end position="298"/>
    </location>
</feature>
<dbReference type="STRING" id="1643428.GCA_001442855_01951"/>
<dbReference type="Gene3D" id="1.10.1060.10">
    <property type="entry name" value="Alpha-helical ferredoxin"/>
    <property type="match status" value="1"/>
</dbReference>
<dbReference type="InterPro" id="IPR009051">
    <property type="entry name" value="Helical_ferredxn"/>
</dbReference>
<dbReference type="PROSITE" id="PS00198">
    <property type="entry name" value="4FE4S_FER_1"/>
    <property type="match status" value="2"/>
</dbReference>
<proteinExistence type="predicted"/>
<dbReference type="SUPFAM" id="SSF46548">
    <property type="entry name" value="alpha-helical ferredoxin"/>
    <property type="match status" value="1"/>
</dbReference>
<dbReference type="PANTHER" id="PTHR43255">
    <property type="entry name" value="IRON-SULFUR-BINDING OXIDOREDUCTASE FADF-RELATED-RELATED"/>
    <property type="match status" value="1"/>
</dbReference>
<sequence length="668" mass="76116">MSLQNLIFLIIFALSISTFLFNARRLLTYLKIGKPEDRFDNPTERLKRVFTIAFGQKKLLREFVAGWMHFFIFWGFVILLTAILDAILEGLFSVNLSVIGGFYRYIAFFQDLMGLLVILSIIIALYRRYIQRPKRLQVEKTSKIDATVILLLIFFIMLTMFGTYATQINLGDAEYYDLRFVSLEFAKIFDGFGWDAQSSLHSIFWWVHILLVLGFLNYLPFSKHLHIITSIPNVYLSSLKPQGRLNPISFENIENVEKFGALDVDDLTWKQIFDGYTCTECGRCTAACPANITGKPLSPREIIVSIRKRAFEKAPILLNLKPQNEDVLGKTLLFNYITEDELWACTTCMACVQECPVMIEHVQTIIDMRRYLVLTESKFPSELSITFRNLENNFTPWAFSHSTRGDWAQGLDIKTLAEDSNVEYLLWVGCAGSFDARYKKVAISVAKLLKIAGVSFGILGNEEKCTGDPARRAGNEYLAQMLIQENIQTFSKYNVKKIITICPHCFNTLKNEYPDFGGNYEVYHHVQFLEKLLIEGRLKISKKLDAKITYHDSCYLGRYNEIYDAPRDILGSINGVKLLEMKRSRDRGLCCGAGGARMFMEEKIGKRINIERTEEALSLNPDMIASACPFCMTMLTDGVKAKDVIDKVSVKDVAEILLEVVEGGETVA</sequence>
<evidence type="ECO:0000313" key="8">
    <source>
        <dbReference type="EMBL" id="CUU08108.1"/>
    </source>
</evidence>
<keyword evidence="1" id="KW-0004">4Fe-4S</keyword>
<evidence type="ECO:0000256" key="1">
    <source>
        <dbReference type="ARBA" id="ARBA00022485"/>
    </source>
</evidence>
<keyword evidence="6" id="KW-0472">Membrane</keyword>
<dbReference type="Pfam" id="PF13187">
    <property type="entry name" value="Fer4_9"/>
    <property type="match status" value="1"/>
</dbReference>
<evidence type="ECO:0000259" key="7">
    <source>
        <dbReference type="PROSITE" id="PS51379"/>
    </source>
</evidence>
<keyword evidence="2" id="KW-0479">Metal-binding</keyword>
<dbReference type="InterPro" id="IPR017896">
    <property type="entry name" value="4Fe4S_Fe-S-bd"/>
</dbReference>
<keyword evidence="4" id="KW-0408">Iron</keyword>
<dbReference type="SUPFAM" id="SSF103501">
    <property type="entry name" value="Respiratory nitrate reductase 1 gamma chain"/>
    <property type="match status" value="1"/>
</dbReference>
<dbReference type="Proteomes" id="UP000320623">
    <property type="component" value="Unassembled WGS sequence"/>
</dbReference>
<reference evidence="9" key="1">
    <citation type="submission" date="2015-11" db="EMBL/GenBank/DDBJ databases">
        <authorList>
            <person name="Varghese N."/>
        </authorList>
    </citation>
    <scope>NUCLEOTIDE SEQUENCE [LARGE SCALE GENOMIC DNA]</scope>
</reference>
<protein>
    <submittedName>
        <fullName evidence="8">Fe-S oxidoreductase</fullName>
    </submittedName>
</protein>
<evidence type="ECO:0000256" key="3">
    <source>
        <dbReference type="ARBA" id="ARBA00023002"/>
    </source>
</evidence>
<feature type="transmembrane region" description="Helical" evidence="6">
    <location>
        <begin position="63"/>
        <end position="83"/>
    </location>
</feature>
<keyword evidence="9" id="KW-1185">Reference proteome</keyword>
<dbReference type="InterPro" id="IPR004017">
    <property type="entry name" value="Cys_rich_dom"/>
</dbReference>
<keyword evidence="6" id="KW-1133">Transmembrane helix</keyword>
<feature type="transmembrane region" description="Helical" evidence="6">
    <location>
        <begin position="203"/>
        <end position="221"/>
    </location>
</feature>
<evidence type="ECO:0000313" key="9">
    <source>
        <dbReference type="Proteomes" id="UP000320623"/>
    </source>
</evidence>
<dbReference type="GO" id="GO:0005886">
    <property type="term" value="C:plasma membrane"/>
    <property type="evidence" value="ECO:0007669"/>
    <property type="project" value="TreeGrafter"/>
</dbReference>
<dbReference type="InterPro" id="IPR017900">
    <property type="entry name" value="4Fe4S_Fe_S_CS"/>
</dbReference>
<dbReference type="InterPro" id="IPR051460">
    <property type="entry name" value="HdrC_iron-sulfur_subunit"/>
</dbReference>
<keyword evidence="3" id="KW-0560">Oxidoreductase</keyword>
<feature type="transmembrane region" description="Helical" evidence="6">
    <location>
        <begin position="6"/>
        <end position="23"/>
    </location>
</feature>
<evidence type="ECO:0000256" key="6">
    <source>
        <dbReference type="SAM" id="Phobius"/>
    </source>
</evidence>